<keyword evidence="2" id="KW-1134">Transmembrane beta strand</keyword>
<feature type="signal peptide" evidence="2">
    <location>
        <begin position="1"/>
        <end position="21"/>
    </location>
</feature>
<keyword evidence="2" id="KW-0472">Membrane</keyword>
<comment type="similarity">
    <text evidence="1 2">Belongs to the outer membrane factor (OMF) (TC 1.B.17) family.</text>
</comment>
<keyword evidence="2" id="KW-0449">Lipoprotein</keyword>
<evidence type="ECO:0000256" key="1">
    <source>
        <dbReference type="ARBA" id="ARBA00007613"/>
    </source>
</evidence>
<dbReference type="KEGG" id="rgu:A4W93_22695"/>
<organism evidence="3 4">
    <name type="scientific">Piscinibacter gummiphilus</name>
    <dbReference type="NCBI Taxonomy" id="946333"/>
    <lineage>
        <taxon>Bacteria</taxon>
        <taxon>Pseudomonadati</taxon>
        <taxon>Pseudomonadota</taxon>
        <taxon>Betaproteobacteria</taxon>
        <taxon>Burkholderiales</taxon>
        <taxon>Sphaerotilaceae</taxon>
        <taxon>Piscinibacter</taxon>
    </lineage>
</organism>
<gene>
    <name evidence="3" type="ORF">A4W93_22695</name>
</gene>
<dbReference type="Pfam" id="PF02321">
    <property type="entry name" value="OEP"/>
    <property type="match status" value="2"/>
</dbReference>
<dbReference type="Proteomes" id="UP000193427">
    <property type="component" value="Chromosome"/>
</dbReference>
<evidence type="ECO:0000313" key="4">
    <source>
        <dbReference type="Proteomes" id="UP000193427"/>
    </source>
</evidence>
<dbReference type="OrthoDB" id="9770517at2"/>
<dbReference type="EMBL" id="CP015118">
    <property type="protein sequence ID" value="ARN22490.1"/>
    <property type="molecule type" value="Genomic_DNA"/>
</dbReference>
<keyword evidence="2" id="KW-0564">Palmitate</keyword>
<keyword evidence="2" id="KW-0812">Transmembrane</keyword>
<keyword evidence="4" id="KW-1185">Reference proteome</keyword>
<dbReference type="AlphaFoldDB" id="A0A1W6LE22"/>
<keyword evidence="2" id="KW-0732">Signal</keyword>
<dbReference type="PANTHER" id="PTHR30203:SF32">
    <property type="entry name" value="CATION EFFLUX SYSTEM PROTEIN CUSC"/>
    <property type="match status" value="1"/>
</dbReference>
<accession>A0A1W6LE22</accession>
<evidence type="ECO:0000313" key="3">
    <source>
        <dbReference type="EMBL" id="ARN22490.1"/>
    </source>
</evidence>
<dbReference type="PROSITE" id="PS51257">
    <property type="entry name" value="PROKAR_LIPOPROTEIN"/>
    <property type="match status" value="1"/>
</dbReference>
<dbReference type="PANTHER" id="PTHR30203">
    <property type="entry name" value="OUTER MEMBRANE CATION EFFLUX PROTEIN"/>
    <property type="match status" value="1"/>
</dbReference>
<comment type="subcellular location">
    <subcellularLocation>
        <location evidence="2">Cell membrane</location>
        <topology evidence="2">Lipid-anchor</topology>
    </subcellularLocation>
</comment>
<dbReference type="InterPro" id="IPR003423">
    <property type="entry name" value="OMP_efflux"/>
</dbReference>
<protein>
    <submittedName>
        <fullName evidence="3">Transporter</fullName>
    </submittedName>
</protein>
<dbReference type="STRING" id="946333.A4W93_22695"/>
<feature type="chain" id="PRO_5041746077" evidence="2">
    <location>
        <begin position="22"/>
        <end position="458"/>
    </location>
</feature>
<proteinExistence type="inferred from homology"/>
<sequence length="458" mass="48316">MSRLALSTLCAAALLAGCVNLAPPYEQPAAPVPGQWTGAPATGGPALPADWQSFVSDERLRQVIALALANNRDLRVAALNIERAQAQYRVARADLFPTVDGSVGGVRQRSATTGTTTTQYTAELGLARYEIDFFGKIRNLNESALQAFFAVEENRRSAQISLVAEVATAWLTLAADTERLALVRDTLKNQETAYDLVRRTRELGGTSGLALAQARMTVDAARVDVGTYTSRVGVDRNALDLLVGAAVPDGLLPAPGAGAGASRLVDVPAGLPSEVLLKRPDVIAAEHRLKASYADVGAVRAALFPSISLTASVGTQSRTLSGLFGSGTGVWSFAPSIDIPLFDAGARQANVTATEAQRKIEIATYEATVQAAFRDVADALAERATLADRLAAQDSLVESSQRAFDLSTALFKGGASSYLDVLVNQRALYASQQTAISLRLLEEINRVDLYRALGGGGD</sequence>
<dbReference type="Gene3D" id="1.20.1600.10">
    <property type="entry name" value="Outer membrane efflux proteins (OEP)"/>
    <property type="match status" value="1"/>
</dbReference>
<reference evidence="3 4" key="1">
    <citation type="submission" date="2016-04" db="EMBL/GenBank/DDBJ databases">
        <title>Complete genome sequence of natural rubber-degrading, novel Gram-negative bacterium, Rhizobacter gummiphilus strain NS21.</title>
        <authorList>
            <person name="Tabata M."/>
            <person name="Kasai D."/>
            <person name="Fukuda M."/>
        </authorList>
    </citation>
    <scope>NUCLEOTIDE SEQUENCE [LARGE SCALE GENOMIC DNA]</scope>
    <source>
        <strain evidence="3 4">NS21</strain>
    </source>
</reference>
<dbReference type="RefSeq" id="WP_085752791.1">
    <property type="nucleotide sequence ID" value="NZ_BSPR01000020.1"/>
</dbReference>
<dbReference type="Gene3D" id="2.20.200.10">
    <property type="entry name" value="Outer membrane efflux proteins (OEP)"/>
    <property type="match status" value="1"/>
</dbReference>
<dbReference type="InterPro" id="IPR010131">
    <property type="entry name" value="MdtP/NodT-like"/>
</dbReference>
<dbReference type="NCBIfam" id="TIGR01845">
    <property type="entry name" value="outer_NodT"/>
    <property type="match status" value="1"/>
</dbReference>
<name>A0A1W6LE22_9BURK</name>
<dbReference type="GO" id="GO:0015562">
    <property type="term" value="F:efflux transmembrane transporter activity"/>
    <property type="evidence" value="ECO:0007669"/>
    <property type="project" value="InterPro"/>
</dbReference>
<dbReference type="GO" id="GO:0005886">
    <property type="term" value="C:plasma membrane"/>
    <property type="evidence" value="ECO:0007669"/>
    <property type="project" value="UniProtKB-SubCell"/>
</dbReference>
<evidence type="ECO:0000256" key="2">
    <source>
        <dbReference type="RuleBase" id="RU362097"/>
    </source>
</evidence>
<dbReference type="SUPFAM" id="SSF56954">
    <property type="entry name" value="Outer membrane efflux proteins (OEP)"/>
    <property type="match status" value="1"/>
</dbReference>